<dbReference type="Gene3D" id="3.40.50.300">
    <property type="entry name" value="P-loop containing nucleotide triphosphate hydrolases"/>
    <property type="match status" value="1"/>
</dbReference>
<dbReference type="GO" id="GO:0006355">
    <property type="term" value="P:regulation of DNA-templated transcription"/>
    <property type="evidence" value="ECO:0007669"/>
    <property type="project" value="TreeGrafter"/>
</dbReference>
<dbReference type="OrthoDB" id="33871at2"/>
<dbReference type="SUPFAM" id="SSF48452">
    <property type="entry name" value="TPR-like"/>
    <property type="match status" value="3"/>
</dbReference>
<dbReference type="InterPro" id="IPR036388">
    <property type="entry name" value="WH-like_DNA-bd_sf"/>
</dbReference>
<evidence type="ECO:0000313" key="4">
    <source>
        <dbReference type="Proteomes" id="UP000265341"/>
    </source>
</evidence>
<proteinExistence type="predicted"/>
<dbReference type="SMART" id="SM00028">
    <property type="entry name" value="TPR"/>
    <property type="match status" value="6"/>
</dbReference>
<dbReference type="Proteomes" id="UP000265341">
    <property type="component" value="Unassembled WGS sequence"/>
</dbReference>
<feature type="domain" description="Bacterial transcriptional activator" evidence="2">
    <location>
        <begin position="92"/>
        <end position="227"/>
    </location>
</feature>
<dbReference type="GO" id="GO:0003677">
    <property type="term" value="F:DNA binding"/>
    <property type="evidence" value="ECO:0007669"/>
    <property type="project" value="TreeGrafter"/>
</dbReference>
<organism evidence="3 4">
    <name type="scientific">Calidithermus roseus</name>
    <dbReference type="NCBI Taxonomy" id="1644118"/>
    <lineage>
        <taxon>Bacteria</taxon>
        <taxon>Thermotogati</taxon>
        <taxon>Deinococcota</taxon>
        <taxon>Deinococci</taxon>
        <taxon>Thermales</taxon>
        <taxon>Thermaceae</taxon>
        <taxon>Calidithermus</taxon>
    </lineage>
</organism>
<dbReference type="PANTHER" id="PTHR35807">
    <property type="entry name" value="TRANSCRIPTIONAL REGULATOR REDD-RELATED"/>
    <property type="match status" value="1"/>
</dbReference>
<feature type="coiled-coil region" evidence="1">
    <location>
        <begin position="136"/>
        <end position="163"/>
    </location>
</feature>
<dbReference type="Pfam" id="PF13424">
    <property type="entry name" value="TPR_12"/>
    <property type="match status" value="1"/>
</dbReference>
<keyword evidence="1" id="KW-0175">Coiled coil</keyword>
<dbReference type="Gene3D" id="1.25.40.10">
    <property type="entry name" value="Tetratricopeptide repeat domain"/>
    <property type="match status" value="3"/>
</dbReference>
<evidence type="ECO:0000313" key="3">
    <source>
        <dbReference type="EMBL" id="RIH89472.1"/>
    </source>
</evidence>
<dbReference type="InterPro" id="IPR041664">
    <property type="entry name" value="AAA_16"/>
</dbReference>
<evidence type="ECO:0000259" key="2">
    <source>
        <dbReference type="SMART" id="SM01043"/>
    </source>
</evidence>
<gene>
    <name evidence="3" type="ORF">Mrose_00373</name>
</gene>
<dbReference type="InterPro" id="IPR051677">
    <property type="entry name" value="AfsR-DnrI-RedD_regulator"/>
</dbReference>
<sequence>MESGAWELRLLGPPSLIGQGRTVLLERKPAALLAYLALEGPTPRSKLAGLLWPEGSEASARNNLRQTLFTLRRYPGLFGGSDPLSLSPLVRSDVAALQNRVASGEGRGLELQGELLEGHDYDDCPEFEEWLIYERERLQELRIEALNLIAERLEREGKLAEALSWAQKLLEEDPLSEAAHRRLMRLHYLLGDRAAALRAYARCVEALQRELGVEPLPETRSLAQEIERGGLAPQPALIRKRIPLSVERPPVLVGREREWALMEQAWERGELIVISGEPGMGKTRLALEFVASKGLPIVFSGRPGDASVPYATHARAFRRLLGEKPGLELAPWVRRELSRILPELAGEPPPLQSEADKLRFFEAQGELLRLASQDAAAWVLDDLHFFDLPSLEVAFYLAGKPGLLPRVIQTYRLGELPPEAARRVRQLEEAGMLRSIRLEPLSEEAVRLLLLELRIPGLERHLDSLMSLTGGNPLFLLETIRHLIETDRLEQGWSGQGGLPGKVGSIISRRLEGLSTEALQLARLVGVAGSDFSLEFAARLLGRDLLSLLPAWEELERAQLVRGERFSHDLILEAVVAGMPQGVGALLHRRVATWLAQEKANPARVAEHWLAGGEPERAVPFLLEAARRAEHASLLGEALRFYRQAAQILQDHGTPEQMFDVQEAIAVVRLRLEPAESHQALLEPLFGLARTPHQKARAHYARASALLRTGRGELVEEAARSGYELAVQSGDPSLEARLLTSLASAQWLKGQPGETLTLLERALVLYERLGDHEELAANQGRVAVVLDALERHREALEHHRKAEVALRRLGNEYRLLIVLNNQAVSLGALGYKRRVCEVLQEAMGLVDTLQGVGELAVSVPMLLGDALRDLGDYGGALHYLELAHARAKEQPYWRVGFLAKALALAYLDLGQPARAQSVLEALHPEALQPDQRSFLRLAWLRLAQWRGYEAGELLRELEAGLGPSRSLRTAFYATRAALLPLEEGLSWARQALELSQQADLGGLQIVAHTRVAQVLLALGRPEEALPHAQAALELRATYDPSDFYWGEVLLAHARTLEALKHPEAASQRRQAQSWVGQTAEGVPAEYRESFLRHNPVNVALLEPFHAPHGSEV</sequence>
<protein>
    <submittedName>
        <fullName evidence="3">Bacterial transcriptional activator domain protein</fullName>
    </submittedName>
</protein>
<reference evidence="3 4" key="1">
    <citation type="submission" date="2018-08" db="EMBL/GenBank/DDBJ databases">
        <title>Meiothermus roseus NBRC 110900 genome sequencing project.</title>
        <authorList>
            <person name="Da Costa M.S."/>
            <person name="Albuquerque L."/>
            <person name="Raposo P."/>
            <person name="Froufe H.J.C."/>
            <person name="Barroso C.S."/>
            <person name="Egas C."/>
        </authorList>
    </citation>
    <scope>NUCLEOTIDE SEQUENCE [LARGE SCALE GENOMIC DNA]</scope>
    <source>
        <strain evidence="3 4">NBRC 110900</strain>
    </source>
</reference>
<evidence type="ECO:0000256" key="1">
    <source>
        <dbReference type="SAM" id="Coils"/>
    </source>
</evidence>
<dbReference type="EMBL" id="QWLA01000003">
    <property type="protein sequence ID" value="RIH89472.1"/>
    <property type="molecule type" value="Genomic_DNA"/>
</dbReference>
<dbReference type="RefSeq" id="WP_119275727.1">
    <property type="nucleotide sequence ID" value="NZ_QWLA01000003.1"/>
</dbReference>
<dbReference type="InterPro" id="IPR019734">
    <property type="entry name" value="TPR_rpt"/>
</dbReference>
<dbReference type="Gene3D" id="1.10.10.10">
    <property type="entry name" value="Winged helix-like DNA-binding domain superfamily/Winged helix DNA-binding domain"/>
    <property type="match status" value="1"/>
</dbReference>
<keyword evidence="4" id="KW-1185">Reference proteome</keyword>
<dbReference type="SUPFAM" id="SSF52540">
    <property type="entry name" value="P-loop containing nucleoside triphosphate hydrolases"/>
    <property type="match status" value="1"/>
</dbReference>
<dbReference type="SMART" id="SM01043">
    <property type="entry name" value="BTAD"/>
    <property type="match status" value="1"/>
</dbReference>
<comment type="caution">
    <text evidence="3">The sequence shown here is derived from an EMBL/GenBank/DDBJ whole genome shotgun (WGS) entry which is preliminary data.</text>
</comment>
<dbReference type="Pfam" id="PF13191">
    <property type="entry name" value="AAA_16"/>
    <property type="match status" value="1"/>
</dbReference>
<dbReference type="AlphaFoldDB" id="A0A399F3N0"/>
<dbReference type="Pfam" id="PF03704">
    <property type="entry name" value="BTAD"/>
    <property type="match status" value="1"/>
</dbReference>
<dbReference type="InterPro" id="IPR011990">
    <property type="entry name" value="TPR-like_helical_dom_sf"/>
</dbReference>
<accession>A0A399F3N0</accession>
<name>A0A399F3N0_9DEIN</name>
<dbReference type="InterPro" id="IPR005158">
    <property type="entry name" value="BTAD"/>
</dbReference>
<dbReference type="InterPro" id="IPR027417">
    <property type="entry name" value="P-loop_NTPase"/>
</dbReference>